<evidence type="ECO:0000313" key="7">
    <source>
        <dbReference type="EMBL" id="RKU43008.1"/>
    </source>
</evidence>
<keyword evidence="5" id="KW-0472">Membrane</keyword>
<dbReference type="InterPro" id="IPR039910">
    <property type="entry name" value="D15-like"/>
</dbReference>
<comment type="subcellular location">
    <subcellularLocation>
        <location evidence="1">Mitochondrion outer membrane</location>
        <topology evidence="1">Multi-pass membrane protein</topology>
    </subcellularLocation>
</comment>
<name>A0A420Y562_9PEZI</name>
<dbReference type="Proteomes" id="UP000275385">
    <property type="component" value="Unassembled WGS sequence"/>
</dbReference>
<evidence type="ECO:0000256" key="5">
    <source>
        <dbReference type="ARBA" id="ARBA00023136"/>
    </source>
</evidence>
<organism evidence="7 8">
    <name type="scientific">Coniochaeta pulveracea</name>
    <dbReference type="NCBI Taxonomy" id="177199"/>
    <lineage>
        <taxon>Eukaryota</taxon>
        <taxon>Fungi</taxon>
        <taxon>Dikarya</taxon>
        <taxon>Ascomycota</taxon>
        <taxon>Pezizomycotina</taxon>
        <taxon>Sordariomycetes</taxon>
        <taxon>Sordariomycetidae</taxon>
        <taxon>Coniochaetales</taxon>
        <taxon>Coniochaetaceae</taxon>
        <taxon>Coniochaeta</taxon>
    </lineage>
</organism>
<evidence type="ECO:0000256" key="4">
    <source>
        <dbReference type="ARBA" id="ARBA00022692"/>
    </source>
</evidence>
<reference evidence="7 8" key="1">
    <citation type="submission" date="2018-08" db="EMBL/GenBank/DDBJ databases">
        <title>Draft genome of the lignicolous fungus Coniochaeta pulveracea.</title>
        <authorList>
            <person name="Borstlap C.J."/>
            <person name="De Witt R.N."/>
            <person name="Botha A."/>
            <person name="Volschenk H."/>
        </authorList>
    </citation>
    <scope>NUCLEOTIDE SEQUENCE [LARGE SCALE GENOMIC DNA]</scope>
    <source>
        <strain evidence="7 8">CAB683</strain>
    </source>
</reference>
<dbReference type="GO" id="GO:0045040">
    <property type="term" value="P:protein insertion into mitochondrial outer membrane"/>
    <property type="evidence" value="ECO:0007669"/>
    <property type="project" value="TreeGrafter"/>
</dbReference>
<dbReference type="AlphaFoldDB" id="A0A420Y562"/>
<evidence type="ECO:0000313" key="8">
    <source>
        <dbReference type="Proteomes" id="UP000275385"/>
    </source>
</evidence>
<dbReference type="EMBL" id="QVQW01000048">
    <property type="protein sequence ID" value="RKU43008.1"/>
    <property type="molecule type" value="Genomic_DNA"/>
</dbReference>
<evidence type="ECO:0000256" key="2">
    <source>
        <dbReference type="ARBA" id="ARBA00010913"/>
    </source>
</evidence>
<dbReference type="PANTHER" id="PTHR12815">
    <property type="entry name" value="SORTING AND ASSEMBLY MACHINERY SAMM50 PROTEIN FAMILY MEMBER"/>
    <property type="match status" value="1"/>
</dbReference>
<keyword evidence="4" id="KW-0812">Transmembrane</keyword>
<comment type="caution">
    <text evidence="7">The sequence shown here is derived from an EMBL/GenBank/DDBJ whole genome shotgun (WGS) entry which is preliminary data.</text>
</comment>
<proteinExistence type="inferred from homology"/>
<evidence type="ECO:0000256" key="1">
    <source>
        <dbReference type="ARBA" id="ARBA00004374"/>
    </source>
</evidence>
<gene>
    <name evidence="7" type="ORF">DL546_002971</name>
</gene>
<dbReference type="InterPro" id="IPR000184">
    <property type="entry name" value="Bac_surfAg_D15"/>
</dbReference>
<sequence>MAFLNSSVSGEPDPIVKLHKEAEVLQGEVQKHEEIEKMHQIEAEQRMRALLLDNLQHPATINSIEVHGAKNTRKGFLDPVLQPLVAESRNAGTTLGDVLQGLREVTDKLNRFDIFHPEPQVTLSDARAADPHAAATDLDIAIRVREKSRLIFKAGTDVGNAEGSAYTNGLLRNIFGGGESLSVSASAGTRTRSAYSASFTTPVNSNPDLQFSLEGLASSTQKPWASHEEVVKGGNARLAWLSRSSSGAVDTHTVSYLQAWRQLTGLTSTASPTIRADAGDSVKSSLSHVFTRDRRDNPMLPQNGYLLKASSELAGWGPLGGDVSFTKYEVEASGAKPIYIPGLHSDGPSGISVGAGLRLGALYPLPFGYSLTGKAMPSRVNDRFQLGGPTDVRGFTQGGLGPRHGADAVGGDVYAAGGVNMLLPLPRVGPASPLRLQLFANGGRLVALNSNESSKGPAMDSKTVYNGMKSAVGELFNGLPSMAAGFGLVYAHPVARFELNFSLPLVTRRGEESRKGLQVGVGINFL</sequence>
<dbReference type="OrthoDB" id="1724197at2759"/>
<evidence type="ECO:0000256" key="3">
    <source>
        <dbReference type="ARBA" id="ARBA00022452"/>
    </source>
</evidence>
<protein>
    <recommendedName>
        <fullName evidence="6">Bacterial surface antigen (D15) domain-containing protein</fullName>
    </recommendedName>
</protein>
<dbReference type="Gene3D" id="2.40.160.50">
    <property type="entry name" value="membrane protein fhac: a member of the omp85/tpsb transporter family"/>
    <property type="match status" value="1"/>
</dbReference>
<dbReference type="FunFam" id="2.40.160.50:FF:000008">
    <property type="entry name" value="Mitochondrial outer membrane beta-barrel protein Tob55"/>
    <property type="match status" value="1"/>
</dbReference>
<comment type="similarity">
    <text evidence="2">Belongs to the SAM50/omp85 family.</text>
</comment>
<dbReference type="GO" id="GO:0005741">
    <property type="term" value="C:mitochondrial outer membrane"/>
    <property type="evidence" value="ECO:0007669"/>
    <property type="project" value="UniProtKB-SubCell"/>
</dbReference>
<keyword evidence="3" id="KW-1134">Transmembrane beta strand</keyword>
<evidence type="ECO:0000259" key="6">
    <source>
        <dbReference type="Pfam" id="PF01103"/>
    </source>
</evidence>
<dbReference type="Pfam" id="PF01103">
    <property type="entry name" value="Omp85"/>
    <property type="match status" value="1"/>
</dbReference>
<keyword evidence="8" id="KW-1185">Reference proteome</keyword>
<feature type="domain" description="Bacterial surface antigen (D15)" evidence="6">
    <location>
        <begin position="173"/>
        <end position="525"/>
    </location>
</feature>
<dbReference type="STRING" id="177199.A0A420Y562"/>
<dbReference type="PANTHER" id="PTHR12815:SF18">
    <property type="entry name" value="SORTING AND ASSEMBLY MACHINERY COMPONENT 50 HOMOLOG"/>
    <property type="match status" value="1"/>
</dbReference>
<accession>A0A420Y562</accession>